<name>A0AAV1N803_SCOSC</name>
<dbReference type="InterPro" id="IPR032732">
    <property type="entry name" value="SPATA6_N"/>
</dbReference>
<reference evidence="5 6" key="1">
    <citation type="submission" date="2024-01" db="EMBL/GenBank/DDBJ databases">
        <authorList>
            <person name="Alioto T."/>
            <person name="Alioto T."/>
            <person name="Gomez Garrido J."/>
        </authorList>
    </citation>
    <scope>NUCLEOTIDE SEQUENCE [LARGE SCALE GENOMIC DNA]</scope>
</reference>
<evidence type="ECO:0000313" key="5">
    <source>
        <dbReference type="EMBL" id="CAK6955466.1"/>
    </source>
</evidence>
<dbReference type="PANTHER" id="PTHR16435:SF3">
    <property type="entry name" value="SPERMATOGENESIS-ASSOCIATED PROTEIN 6"/>
    <property type="match status" value="1"/>
</dbReference>
<feature type="domain" description="Spermatogenesis-associated protein 6 N-terminal" evidence="4">
    <location>
        <begin position="22"/>
        <end position="160"/>
    </location>
</feature>
<feature type="compositionally biased region" description="Polar residues" evidence="3">
    <location>
        <begin position="169"/>
        <end position="179"/>
    </location>
</feature>
<feature type="compositionally biased region" description="Low complexity" evidence="3">
    <location>
        <begin position="184"/>
        <end position="205"/>
    </location>
</feature>
<comment type="caution">
    <text evidence="5">The sequence shown here is derived from an EMBL/GenBank/DDBJ whole genome shotgun (WGS) entry which is preliminary data.</text>
</comment>
<feature type="compositionally biased region" description="Low complexity" evidence="3">
    <location>
        <begin position="235"/>
        <end position="254"/>
    </location>
</feature>
<evidence type="ECO:0000256" key="3">
    <source>
        <dbReference type="SAM" id="MobiDB-lite"/>
    </source>
</evidence>
<feature type="region of interest" description="Disordered" evidence="3">
    <location>
        <begin position="161"/>
        <end position="285"/>
    </location>
</feature>
<dbReference type="Proteomes" id="UP001314229">
    <property type="component" value="Unassembled WGS sequence"/>
</dbReference>
<protein>
    <submittedName>
        <fullName evidence="5">Spermatogenesis-associated protein 6 isoform X3</fullName>
    </submittedName>
</protein>
<keyword evidence="6" id="KW-1185">Reference proteome</keyword>
<dbReference type="GO" id="GO:0007283">
    <property type="term" value="P:spermatogenesis"/>
    <property type="evidence" value="ECO:0007669"/>
    <property type="project" value="InterPro"/>
</dbReference>
<feature type="compositionally biased region" description="Polar residues" evidence="3">
    <location>
        <begin position="272"/>
        <end position="284"/>
    </location>
</feature>
<evidence type="ECO:0000256" key="1">
    <source>
        <dbReference type="ARBA" id="ARBA00006215"/>
    </source>
</evidence>
<feature type="compositionally biased region" description="Basic and acidic residues" evidence="3">
    <location>
        <begin position="209"/>
        <end position="227"/>
    </location>
</feature>
<dbReference type="AlphaFoldDB" id="A0AAV1N803"/>
<evidence type="ECO:0000259" key="4">
    <source>
        <dbReference type="Pfam" id="PF14909"/>
    </source>
</evidence>
<gene>
    <name evidence="5" type="ORF">FSCOSCO3_A011442</name>
</gene>
<dbReference type="Pfam" id="PF14909">
    <property type="entry name" value="SPATA6"/>
    <property type="match status" value="1"/>
</dbReference>
<dbReference type="EMBL" id="CAWUFR010000021">
    <property type="protein sequence ID" value="CAK6955466.1"/>
    <property type="molecule type" value="Genomic_DNA"/>
</dbReference>
<evidence type="ECO:0000313" key="6">
    <source>
        <dbReference type="Proteomes" id="UP001314229"/>
    </source>
</evidence>
<organism evidence="5 6">
    <name type="scientific">Scomber scombrus</name>
    <name type="common">Atlantic mackerel</name>
    <name type="synonym">Scomber vernalis</name>
    <dbReference type="NCBI Taxonomy" id="13677"/>
    <lineage>
        <taxon>Eukaryota</taxon>
        <taxon>Metazoa</taxon>
        <taxon>Chordata</taxon>
        <taxon>Craniata</taxon>
        <taxon>Vertebrata</taxon>
        <taxon>Euteleostomi</taxon>
        <taxon>Actinopterygii</taxon>
        <taxon>Neopterygii</taxon>
        <taxon>Teleostei</taxon>
        <taxon>Neoteleostei</taxon>
        <taxon>Acanthomorphata</taxon>
        <taxon>Pelagiaria</taxon>
        <taxon>Scombriformes</taxon>
        <taxon>Scombridae</taxon>
        <taxon>Scomber</taxon>
    </lineage>
</organism>
<feature type="region of interest" description="Disordered" evidence="3">
    <location>
        <begin position="408"/>
        <end position="435"/>
    </location>
</feature>
<evidence type="ECO:0000256" key="2">
    <source>
        <dbReference type="ARBA" id="ARBA00022553"/>
    </source>
</evidence>
<feature type="compositionally biased region" description="Basic residues" evidence="3">
    <location>
        <begin position="255"/>
        <end position="264"/>
    </location>
</feature>
<comment type="similarity">
    <text evidence="1">Belongs to the SPATA6 family.</text>
</comment>
<keyword evidence="2" id="KW-0597">Phosphoprotein</keyword>
<proteinExistence type="inferred from homology"/>
<dbReference type="InterPro" id="IPR042769">
    <property type="entry name" value="SPATA6_fam"/>
</dbReference>
<dbReference type="PANTHER" id="PTHR16435">
    <property type="entry name" value="SPERMATOGENESIS-ASSOCIATED PROTEIN 6 SPATA6"/>
    <property type="match status" value="1"/>
</dbReference>
<accession>A0AAV1N803</accession>
<dbReference type="GO" id="GO:0032027">
    <property type="term" value="F:myosin light chain binding"/>
    <property type="evidence" value="ECO:0007669"/>
    <property type="project" value="InterPro"/>
</dbReference>
<sequence>MASVKKRLSFSKPHQKSLKCTVYLDILAVTCPGVLLSKKSDIYLSVCLMGQYRKTPCLPPVFPLRFHHKMVFIKTFSGVVDPADVADLLEADTTSFELIQLVPPEGEILAKMEESNRDFLYPGPRLSFREGAAEREILMKRSPSFPGISPKVEFATTSVIEESDGRDSPATSHPPTSHLSPVRPSKQSSAKKSSSSKPQCQSPSSVHLSRIDHGNLVSSKDEKERLNVEATITNSAQSSTSRRSPPSSPSGHSPQKNKTRRKNTALRVSVDSGYQQPTVSSRTRALSPYTHRKMCQLSEDARQRLSHLQLGPHHFRKETESQPPFLVSRCSSVSGMGNPSSSPQDCSMHRRTLSFSADHTDSSLLESYRPRTARADLSPGTVFRNEARNRNPVKATASAQSTLTVLKSRSPPILDQSLRERLQRSQPSPSYREQIHSRVQRILQTHRASLDSYVSPDL</sequence>
<dbReference type="GO" id="GO:0120212">
    <property type="term" value="C:sperm head-tail coupling apparatus"/>
    <property type="evidence" value="ECO:0007669"/>
    <property type="project" value="InterPro"/>
</dbReference>